<name>A0A316HFI6_9SPHI</name>
<dbReference type="InterPro" id="IPR037185">
    <property type="entry name" value="EmrE-like"/>
</dbReference>
<feature type="transmembrane region" description="Helical" evidence="6">
    <location>
        <begin position="12"/>
        <end position="30"/>
    </location>
</feature>
<comment type="similarity">
    <text evidence="2">Belongs to the EamA transporter family.</text>
</comment>
<dbReference type="InterPro" id="IPR000620">
    <property type="entry name" value="EamA_dom"/>
</dbReference>
<evidence type="ECO:0000256" key="1">
    <source>
        <dbReference type="ARBA" id="ARBA00004141"/>
    </source>
</evidence>
<evidence type="ECO:0000313" key="8">
    <source>
        <dbReference type="EMBL" id="PWK79974.1"/>
    </source>
</evidence>
<evidence type="ECO:0000256" key="6">
    <source>
        <dbReference type="SAM" id="Phobius"/>
    </source>
</evidence>
<proteinExistence type="inferred from homology"/>
<evidence type="ECO:0000256" key="5">
    <source>
        <dbReference type="ARBA" id="ARBA00023136"/>
    </source>
</evidence>
<organism evidence="8 9">
    <name type="scientific">Mucilaginibacter oryzae</name>
    <dbReference type="NCBI Taxonomy" id="468058"/>
    <lineage>
        <taxon>Bacteria</taxon>
        <taxon>Pseudomonadati</taxon>
        <taxon>Bacteroidota</taxon>
        <taxon>Sphingobacteriia</taxon>
        <taxon>Sphingobacteriales</taxon>
        <taxon>Sphingobacteriaceae</taxon>
        <taxon>Mucilaginibacter</taxon>
    </lineage>
</organism>
<feature type="transmembrane region" description="Helical" evidence="6">
    <location>
        <begin position="42"/>
        <end position="58"/>
    </location>
</feature>
<dbReference type="Proteomes" id="UP000245678">
    <property type="component" value="Unassembled WGS sequence"/>
</dbReference>
<evidence type="ECO:0000256" key="4">
    <source>
        <dbReference type="ARBA" id="ARBA00022989"/>
    </source>
</evidence>
<comment type="subcellular location">
    <subcellularLocation>
        <location evidence="1">Membrane</location>
        <topology evidence="1">Multi-pass membrane protein</topology>
    </subcellularLocation>
</comment>
<keyword evidence="4 6" id="KW-1133">Transmembrane helix</keyword>
<feature type="domain" description="EamA" evidence="7">
    <location>
        <begin position="12"/>
        <end position="81"/>
    </location>
</feature>
<sequence length="99" mass="10790">MEQHSGAKLVRFGLPVVFGSIAAFSAYVWLLQVRPATQVGTYAYVNPVIAVLLGVIFAGEQVSWIQVAGLFVILGSVLLINLSKYRKVKLKEGKLLVTE</sequence>
<dbReference type="EMBL" id="QGHA01000001">
    <property type="protein sequence ID" value="PWK79974.1"/>
    <property type="molecule type" value="Genomic_DNA"/>
</dbReference>
<feature type="transmembrane region" description="Helical" evidence="6">
    <location>
        <begin position="64"/>
        <end position="82"/>
    </location>
</feature>
<dbReference type="Pfam" id="PF00892">
    <property type="entry name" value="EamA"/>
    <property type="match status" value="1"/>
</dbReference>
<gene>
    <name evidence="8" type="ORF">LX99_00435</name>
</gene>
<comment type="caution">
    <text evidence="8">The sequence shown here is derived from an EMBL/GenBank/DDBJ whole genome shotgun (WGS) entry which is preliminary data.</text>
</comment>
<evidence type="ECO:0000313" key="9">
    <source>
        <dbReference type="Proteomes" id="UP000245678"/>
    </source>
</evidence>
<evidence type="ECO:0000259" key="7">
    <source>
        <dbReference type="Pfam" id="PF00892"/>
    </source>
</evidence>
<dbReference type="Gene3D" id="1.10.3730.20">
    <property type="match status" value="1"/>
</dbReference>
<dbReference type="InterPro" id="IPR050638">
    <property type="entry name" value="AA-Vitamin_Transporters"/>
</dbReference>
<dbReference type="GO" id="GO:0016020">
    <property type="term" value="C:membrane"/>
    <property type="evidence" value="ECO:0007669"/>
    <property type="project" value="UniProtKB-SubCell"/>
</dbReference>
<dbReference type="AlphaFoldDB" id="A0A316HFI6"/>
<keyword evidence="9" id="KW-1185">Reference proteome</keyword>
<accession>A0A316HFI6</accession>
<evidence type="ECO:0000256" key="2">
    <source>
        <dbReference type="ARBA" id="ARBA00007362"/>
    </source>
</evidence>
<dbReference type="SUPFAM" id="SSF103481">
    <property type="entry name" value="Multidrug resistance efflux transporter EmrE"/>
    <property type="match status" value="1"/>
</dbReference>
<protein>
    <submittedName>
        <fullName evidence="8">EamA-like transporter family protein</fullName>
    </submittedName>
</protein>
<dbReference type="PANTHER" id="PTHR32322">
    <property type="entry name" value="INNER MEMBRANE TRANSPORTER"/>
    <property type="match status" value="1"/>
</dbReference>
<evidence type="ECO:0000256" key="3">
    <source>
        <dbReference type="ARBA" id="ARBA00022692"/>
    </source>
</evidence>
<reference evidence="8 9" key="1">
    <citation type="submission" date="2018-05" db="EMBL/GenBank/DDBJ databases">
        <title>Genomic Encyclopedia of Archaeal and Bacterial Type Strains, Phase II (KMG-II): from individual species to whole genera.</title>
        <authorList>
            <person name="Goeker M."/>
        </authorList>
    </citation>
    <scope>NUCLEOTIDE SEQUENCE [LARGE SCALE GENOMIC DNA]</scope>
    <source>
        <strain evidence="8 9">DSM 19975</strain>
    </source>
</reference>
<keyword evidence="5 6" id="KW-0472">Membrane</keyword>
<dbReference type="PANTHER" id="PTHR32322:SF2">
    <property type="entry name" value="EAMA DOMAIN-CONTAINING PROTEIN"/>
    <property type="match status" value="1"/>
</dbReference>
<keyword evidence="3 6" id="KW-0812">Transmembrane</keyword>